<feature type="compositionally biased region" description="Polar residues" evidence="1">
    <location>
        <begin position="247"/>
        <end position="259"/>
    </location>
</feature>
<evidence type="ECO:0000256" key="1">
    <source>
        <dbReference type="SAM" id="MobiDB-lite"/>
    </source>
</evidence>
<evidence type="ECO:0000313" key="2">
    <source>
        <dbReference type="Proteomes" id="UP000887565"/>
    </source>
</evidence>
<name>A0A915I3E8_ROMCU</name>
<organism evidence="2 3">
    <name type="scientific">Romanomermis culicivorax</name>
    <name type="common">Nematode worm</name>
    <dbReference type="NCBI Taxonomy" id="13658"/>
    <lineage>
        <taxon>Eukaryota</taxon>
        <taxon>Metazoa</taxon>
        <taxon>Ecdysozoa</taxon>
        <taxon>Nematoda</taxon>
        <taxon>Enoplea</taxon>
        <taxon>Dorylaimia</taxon>
        <taxon>Mermithida</taxon>
        <taxon>Mermithoidea</taxon>
        <taxon>Mermithidae</taxon>
        <taxon>Romanomermis</taxon>
    </lineage>
</organism>
<proteinExistence type="predicted"/>
<accession>A0A915I3E8</accession>
<sequence length="278" mass="31192">MSKFLGEVFAHTHPQDIMGNKHSDLAYAQHGPRRYPASHIGMSPPTFPTPMRRMPPGPRSEIMGPSRHRKMAPPDSIIPYGACVNGKTLKKMSKKEKKIFEAGAYSAPPIPRFAPPHPSMNGASPPFPVYGPPLPTMAHRGFGPPRMLAIMPPPTRQLPTQLPQFPMPLPQQPAFYYPRPPMTRTQAQPLQIEYHKNLATVNDNGTIVTVEADVDKSVEAEIEQVEKVDLQQNIEQKPPRLPEPNRVTENNRNQSTKLKMSQEKCRIDHEVWIASKNS</sequence>
<dbReference type="AlphaFoldDB" id="A0A915I3E8"/>
<keyword evidence="2" id="KW-1185">Reference proteome</keyword>
<evidence type="ECO:0000313" key="3">
    <source>
        <dbReference type="WBParaSite" id="nRc.2.0.1.t08657-RA"/>
    </source>
</evidence>
<feature type="region of interest" description="Disordered" evidence="1">
    <location>
        <begin position="232"/>
        <end position="262"/>
    </location>
</feature>
<protein>
    <submittedName>
        <fullName evidence="3">Uncharacterized protein</fullName>
    </submittedName>
</protein>
<dbReference type="Proteomes" id="UP000887565">
    <property type="component" value="Unplaced"/>
</dbReference>
<feature type="region of interest" description="Disordered" evidence="1">
    <location>
        <begin position="38"/>
        <end position="57"/>
    </location>
</feature>
<feature type="compositionally biased region" description="Pro residues" evidence="1">
    <location>
        <begin position="45"/>
        <end position="57"/>
    </location>
</feature>
<dbReference type="WBParaSite" id="nRc.2.0.1.t08657-RA">
    <property type="protein sequence ID" value="nRc.2.0.1.t08657-RA"/>
    <property type="gene ID" value="nRc.2.0.1.g08657"/>
</dbReference>
<reference evidence="3" key="1">
    <citation type="submission" date="2022-11" db="UniProtKB">
        <authorList>
            <consortium name="WormBaseParasite"/>
        </authorList>
    </citation>
    <scope>IDENTIFICATION</scope>
</reference>